<evidence type="ECO:0000313" key="14">
    <source>
        <dbReference type="Proteomes" id="UP000199071"/>
    </source>
</evidence>
<feature type="binding site" evidence="9">
    <location>
        <position position="139"/>
    </location>
    <ligand>
        <name>4-amino-2-methyl-5-(diphosphooxymethyl)pyrimidine</name>
        <dbReference type="ChEBI" id="CHEBI:57841"/>
    </ligand>
</feature>
<evidence type="ECO:0000256" key="4">
    <source>
        <dbReference type="ARBA" id="ARBA00022842"/>
    </source>
</evidence>
<feature type="binding site" evidence="9">
    <location>
        <begin position="39"/>
        <end position="43"/>
    </location>
    <ligand>
        <name>4-amino-2-methyl-5-(diphosphooxymethyl)pyrimidine</name>
        <dbReference type="ChEBI" id="CHEBI:57841"/>
    </ligand>
</feature>
<dbReference type="STRING" id="665467.SAMN02982931_00583"/>
<dbReference type="GO" id="GO:0005737">
    <property type="term" value="C:cytoplasm"/>
    <property type="evidence" value="ECO:0007669"/>
    <property type="project" value="TreeGrafter"/>
</dbReference>
<evidence type="ECO:0000256" key="7">
    <source>
        <dbReference type="ARBA" id="ARBA00047851"/>
    </source>
</evidence>
<feature type="binding site" evidence="9">
    <location>
        <position position="91"/>
    </location>
    <ligand>
        <name>Mg(2+)</name>
        <dbReference type="ChEBI" id="CHEBI:18420"/>
    </ligand>
</feature>
<dbReference type="PANTHER" id="PTHR20857:SF15">
    <property type="entry name" value="THIAMINE-PHOSPHATE SYNTHASE"/>
    <property type="match status" value="1"/>
</dbReference>
<dbReference type="AlphaFoldDB" id="A0A1G6AGD3"/>
<proteinExistence type="inferred from homology"/>
<evidence type="ECO:0000256" key="6">
    <source>
        <dbReference type="ARBA" id="ARBA00047334"/>
    </source>
</evidence>
<evidence type="ECO:0000259" key="12">
    <source>
        <dbReference type="Pfam" id="PF02581"/>
    </source>
</evidence>
<keyword evidence="14" id="KW-1185">Reference proteome</keyword>
<reference evidence="13 14" key="1">
    <citation type="submission" date="2016-10" db="EMBL/GenBank/DDBJ databases">
        <authorList>
            <person name="de Groot N.N."/>
        </authorList>
    </citation>
    <scope>NUCLEOTIDE SEQUENCE [LARGE SCALE GENOMIC DNA]</scope>
    <source>
        <strain evidence="13 14">ATCC 35022</strain>
    </source>
</reference>
<dbReference type="EC" id="2.5.1.3" evidence="9"/>
<feature type="domain" description="Thiamine phosphate synthase/TenI" evidence="12">
    <location>
        <begin position="9"/>
        <end position="190"/>
    </location>
</feature>
<evidence type="ECO:0000256" key="9">
    <source>
        <dbReference type="HAMAP-Rule" id="MF_00097"/>
    </source>
</evidence>
<comment type="function">
    <text evidence="9">Condenses 4-methyl-5-(beta-hydroxyethyl)thiazole monophosphate (THZ-P) and 2-methyl-4-amino-5-hydroxymethyl pyrimidine pyrophosphate (HMP-PP) to form thiamine monophosphate (TMP).</text>
</comment>
<evidence type="ECO:0000256" key="3">
    <source>
        <dbReference type="ARBA" id="ARBA00022723"/>
    </source>
</evidence>
<dbReference type="UniPathway" id="UPA00060">
    <property type="reaction ID" value="UER00141"/>
</dbReference>
<dbReference type="NCBIfam" id="TIGR00693">
    <property type="entry name" value="thiE"/>
    <property type="match status" value="1"/>
</dbReference>
<feature type="binding site" evidence="9">
    <location>
        <position position="72"/>
    </location>
    <ligand>
        <name>Mg(2+)</name>
        <dbReference type="ChEBI" id="CHEBI:18420"/>
    </ligand>
</feature>
<feature type="binding site" evidence="9">
    <location>
        <begin position="136"/>
        <end position="138"/>
    </location>
    <ligand>
        <name>2-[(2R,5Z)-2-carboxy-4-methylthiazol-5(2H)-ylidene]ethyl phosphate</name>
        <dbReference type="ChEBI" id="CHEBI:62899"/>
    </ligand>
</feature>
<dbReference type="GO" id="GO:0009228">
    <property type="term" value="P:thiamine biosynthetic process"/>
    <property type="evidence" value="ECO:0007669"/>
    <property type="project" value="UniProtKB-KW"/>
</dbReference>
<keyword evidence="2 9" id="KW-0808">Transferase</keyword>
<feature type="binding site" evidence="9">
    <location>
        <begin position="187"/>
        <end position="188"/>
    </location>
    <ligand>
        <name>2-[(2R,5Z)-2-carboxy-4-methylthiazol-5(2H)-ylidene]ethyl phosphate</name>
        <dbReference type="ChEBI" id="CHEBI:62899"/>
    </ligand>
</feature>
<keyword evidence="4 9" id="KW-0460">Magnesium</keyword>
<keyword evidence="3 9" id="KW-0479">Metal-binding</keyword>
<gene>
    <name evidence="9" type="primary">thiE</name>
    <name evidence="13" type="ORF">SAMN02982931_00583</name>
</gene>
<protein>
    <recommendedName>
        <fullName evidence="9">Thiamine-phosphate synthase</fullName>
        <shortName evidence="9">TP synthase</shortName>
        <shortName evidence="9">TPS</shortName>
        <ecNumber evidence="9">2.5.1.3</ecNumber>
    </recommendedName>
    <alternativeName>
        <fullName evidence="9">Thiamine-phosphate pyrophosphorylase</fullName>
        <shortName evidence="9">TMP pyrophosphorylase</shortName>
        <shortName evidence="9">TMP-PPase</shortName>
    </alternativeName>
</protein>
<comment type="similarity">
    <text evidence="9 10">Belongs to the thiamine-phosphate synthase family.</text>
</comment>
<dbReference type="Pfam" id="PF02581">
    <property type="entry name" value="TMP-TENI"/>
    <property type="match status" value="1"/>
</dbReference>
<evidence type="ECO:0000256" key="5">
    <source>
        <dbReference type="ARBA" id="ARBA00022977"/>
    </source>
</evidence>
<dbReference type="SUPFAM" id="SSF51391">
    <property type="entry name" value="Thiamin phosphate synthase"/>
    <property type="match status" value="1"/>
</dbReference>
<dbReference type="Proteomes" id="UP000199071">
    <property type="component" value="Unassembled WGS sequence"/>
</dbReference>
<comment type="cofactor">
    <cofactor evidence="9">
        <name>Mg(2+)</name>
        <dbReference type="ChEBI" id="CHEBI:18420"/>
    </cofactor>
    <text evidence="9">Binds 1 Mg(2+) ion per subunit.</text>
</comment>
<evidence type="ECO:0000313" key="13">
    <source>
        <dbReference type="EMBL" id="SDB07465.1"/>
    </source>
</evidence>
<dbReference type="OrthoDB" id="9810880at2"/>
<dbReference type="EMBL" id="FMXQ01000001">
    <property type="protein sequence ID" value="SDB07465.1"/>
    <property type="molecule type" value="Genomic_DNA"/>
</dbReference>
<feature type="binding site" evidence="9">
    <location>
        <position position="71"/>
    </location>
    <ligand>
        <name>4-amino-2-methyl-5-(diphosphooxymethyl)pyrimidine</name>
        <dbReference type="ChEBI" id="CHEBI:57841"/>
    </ligand>
</feature>
<feature type="binding site" evidence="9">
    <location>
        <position position="110"/>
    </location>
    <ligand>
        <name>4-amino-2-methyl-5-(diphosphooxymethyl)pyrimidine</name>
        <dbReference type="ChEBI" id="CHEBI:57841"/>
    </ligand>
</feature>
<dbReference type="GO" id="GO:0000287">
    <property type="term" value="F:magnesium ion binding"/>
    <property type="evidence" value="ECO:0007669"/>
    <property type="project" value="UniProtKB-UniRule"/>
</dbReference>
<comment type="catalytic activity">
    <reaction evidence="6 9 10">
        <text>4-methyl-5-(2-phosphooxyethyl)-thiazole + 4-amino-2-methyl-5-(diphosphooxymethyl)pyrimidine + H(+) = thiamine phosphate + diphosphate</text>
        <dbReference type="Rhea" id="RHEA:22328"/>
        <dbReference type="ChEBI" id="CHEBI:15378"/>
        <dbReference type="ChEBI" id="CHEBI:33019"/>
        <dbReference type="ChEBI" id="CHEBI:37575"/>
        <dbReference type="ChEBI" id="CHEBI:57841"/>
        <dbReference type="ChEBI" id="CHEBI:58296"/>
        <dbReference type="EC" id="2.5.1.3"/>
    </reaction>
</comment>
<comment type="catalytic activity">
    <reaction evidence="8 9 10">
        <text>2-[(2R,5Z)-2-carboxy-4-methylthiazol-5(2H)-ylidene]ethyl phosphate + 4-amino-2-methyl-5-(diphosphooxymethyl)pyrimidine + 2 H(+) = thiamine phosphate + CO2 + diphosphate</text>
        <dbReference type="Rhea" id="RHEA:47844"/>
        <dbReference type="ChEBI" id="CHEBI:15378"/>
        <dbReference type="ChEBI" id="CHEBI:16526"/>
        <dbReference type="ChEBI" id="CHEBI:33019"/>
        <dbReference type="ChEBI" id="CHEBI:37575"/>
        <dbReference type="ChEBI" id="CHEBI:57841"/>
        <dbReference type="ChEBI" id="CHEBI:62899"/>
        <dbReference type="EC" id="2.5.1.3"/>
    </reaction>
</comment>
<evidence type="ECO:0000256" key="10">
    <source>
        <dbReference type="RuleBase" id="RU003826"/>
    </source>
</evidence>
<sequence length="213" mass="21164">MRRLPDLTLMLVTDAAMMARRGVVETSLAAVAGGVTVVQLRDKTASDESLTALARALRESLAPLGVPLIVNDRVNVAIAAEAEGLHIGQEDGSPAEARARIGTEMILGLSVTGPADVATVDPAVVDYVGLGPVIASATKADAAPPLGLDGTRAIGATLGLPWVAIGGIDVGNAAAIIATGASGLAVVSAIAAADDPRAAAAELRAAIQEGRVA</sequence>
<comment type="pathway">
    <text evidence="1 9 11">Cofactor biosynthesis; thiamine diphosphate biosynthesis; thiamine phosphate from 4-amino-2-methyl-5-diphosphomethylpyrimidine and 4-methyl-5-(2-phosphoethyl)-thiazole: step 1/1.</text>
</comment>
<comment type="catalytic activity">
    <reaction evidence="7 9 10">
        <text>2-(2-carboxy-4-methylthiazol-5-yl)ethyl phosphate + 4-amino-2-methyl-5-(diphosphooxymethyl)pyrimidine + 2 H(+) = thiamine phosphate + CO2 + diphosphate</text>
        <dbReference type="Rhea" id="RHEA:47848"/>
        <dbReference type="ChEBI" id="CHEBI:15378"/>
        <dbReference type="ChEBI" id="CHEBI:16526"/>
        <dbReference type="ChEBI" id="CHEBI:33019"/>
        <dbReference type="ChEBI" id="CHEBI:37575"/>
        <dbReference type="ChEBI" id="CHEBI:57841"/>
        <dbReference type="ChEBI" id="CHEBI:62890"/>
        <dbReference type="EC" id="2.5.1.3"/>
    </reaction>
</comment>
<evidence type="ECO:0000256" key="2">
    <source>
        <dbReference type="ARBA" id="ARBA00022679"/>
    </source>
</evidence>
<dbReference type="InterPro" id="IPR013785">
    <property type="entry name" value="Aldolase_TIM"/>
</dbReference>
<keyword evidence="5 9" id="KW-0784">Thiamine biosynthesis</keyword>
<dbReference type="GO" id="GO:0009229">
    <property type="term" value="P:thiamine diphosphate biosynthetic process"/>
    <property type="evidence" value="ECO:0007669"/>
    <property type="project" value="UniProtKB-UniRule"/>
</dbReference>
<evidence type="ECO:0000256" key="11">
    <source>
        <dbReference type="RuleBase" id="RU004253"/>
    </source>
</evidence>
<dbReference type="InterPro" id="IPR034291">
    <property type="entry name" value="TMP_synthase"/>
</dbReference>
<evidence type="ECO:0000256" key="8">
    <source>
        <dbReference type="ARBA" id="ARBA00047883"/>
    </source>
</evidence>
<dbReference type="CDD" id="cd00564">
    <property type="entry name" value="TMP_TenI"/>
    <property type="match status" value="1"/>
</dbReference>
<dbReference type="HAMAP" id="MF_00097">
    <property type="entry name" value="TMP_synthase"/>
    <property type="match status" value="1"/>
</dbReference>
<evidence type="ECO:0000256" key="1">
    <source>
        <dbReference type="ARBA" id="ARBA00005165"/>
    </source>
</evidence>
<dbReference type="PANTHER" id="PTHR20857">
    <property type="entry name" value="THIAMINE-PHOSPHATE PYROPHOSPHORYLASE"/>
    <property type="match status" value="1"/>
</dbReference>
<dbReference type="RefSeq" id="WP_090874680.1">
    <property type="nucleotide sequence ID" value="NZ_FMXQ01000001.1"/>
</dbReference>
<feature type="binding site" evidence="9">
    <location>
        <position position="167"/>
    </location>
    <ligand>
        <name>2-[(2R,5Z)-2-carboxy-4-methylthiazol-5(2H)-ylidene]ethyl phosphate</name>
        <dbReference type="ChEBI" id="CHEBI:62899"/>
    </ligand>
</feature>
<dbReference type="InterPro" id="IPR022998">
    <property type="entry name" value="ThiamineP_synth_TenI"/>
</dbReference>
<dbReference type="InterPro" id="IPR036206">
    <property type="entry name" value="ThiamineP_synth_sf"/>
</dbReference>
<accession>A0A1G6AGD3</accession>
<dbReference type="Gene3D" id="3.20.20.70">
    <property type="entry name" value="Aldolase class I"/>
    <property type="match status" value="1"/>
</dbReference>
<organism evidence="13 14">
    <name type="scientific">Bauldia litoralis</name>
    <dbReference type="NCBI Taxonomy" id="665467"/>
    <lineage>
        <taxon>Bacteria</taxon>
        <taxon>Pseudomonadati</taxon>
        <taxon>Pseudomonadota</taxon>
        <taxon>Alphaproteobacteria</taxon>
        <taxon>Hyphomicrobiales</taxon>
        <taxon>Kaistiaceae</taxon>
        <taxon>Bauldia</taxon>
    </lineage>
</organism>
<name>A0A1G6AGD3_9HYPH</name>
<dbReference type="GO" id="GO:0004789">
    <property type="term" value="F:thiamine-phosphate diphosphorylase activity"/>
    <property type="evidence" value="ECO:0007669"/>
    <property type="project" value="UniProtKB-UniRule"/>
</dbReference>